<sequence length="184" mass="21022">MSRKLKTLLPMFPSKLEEVVNARKSFINTEEKRKTLQENNYNRRHNSKEMSDLKISDTVWITDLRKYGVVSEVCSEPRAYIVKTNDGTVYRRNRWFLIAAPYYVPNANNVTPLPIVRANYSENPKDSSSGEKIVESDSVQCSDKPISISESAEALPSSVAPSASENITPKRNKKRPNWFSDYIT</sequence>
<proteinExistence type="predicted"/>
<keyword evidence="3" id="KW-1185">Reference proteome</keyword>
<dbReference type="PANTHER" id="PTHR33244:SF3">
    <property type="entry name" value="PEPTIDASE A2 DOMAIN-CONTAINING PROTEIN"/>
    <property type="match status" value="1"/>
</dbReference>
<dbReference type="PANTHER" id="PTHR33244">
    <property type="entry name" value="INTEGRASE CATALYTIC DOMAIN-CONTAINING PROTEIN-RELATED"/>
    <property type="match status" value="1"/>
</dbReference>
<feature type="region of interest" description="Disordered" evidence="1">
    <location>
        <begin position="121"/>
        <end position="184"/>
    </location>
</feature>
<organism evidence="2 3">
    <name type="scientific">Diabrotica virgifera virgifera</name>
    <name type="common">western corn rootworm</name>
    <dbReference type="NCBI Taxonomy" id="50390"/>
    <lineage>
        <taxon>Eukaryota</taxon>
        <taxon>Metazoa</taxon>
        <taxon>Ecdysozoa</taxon>
        <taxon>Arthropoda</taxon>
        <taxon>Hexapoda</taxon>
        <taxon>Insecta</taxon>
        <taxon>Pterygota</taxon>
        <taxon>Neoptera</taxon>
        <taxon>Endopterygota</taxon>
        <taxon>Coleoptera</taxon>
        <taxon>Polyphaga</taxon>
        <taxon>Cucujiformia</taxon>
        <taxon>Chrysomeloidea</taxon>
        <taxon>Chrysomelidae</taxon>
        <taxon>Galerucinae</taxon>
        <taxon>Diabroticina</taxon>
        <taxon>Diabroticites</taxon>
        <taxon>Diabrotica</taxon>
    </lineage>
</organism>
<protein>
    <submittedName>
        <fullName evidence="2">Uncharacterized protein</fullName>
    </submittedName>
</protein>
<dbReference type="RefSeq" id="XP_050497795.1">
    <property type="nucleotide sequence ID" value="XM_050641838.1"/>
</dbReference>
<evidence type="ECO:0000313" key="3">
    <source>
        <dbReference type="Proteomes" id="UP001652700"/>
    </source>
</evidence>
<feature type="compositionally biased region" description="Polar residues" evidence="1">
    <location>
        <begin position="159"/>
        <end position="169"/>
    </location>
</feature>
<name>A0ABM5JIN7_DIAVI</name>
<feature type="compositionally biased region" description="Basic and acidic residues" evidence="1">
    <location>
        <begin position="123"/>
        <end position="135"/>
    </location>
</feature>
<dbReference type="EnsemblMetazoa" id="XM_050641838.1">
    <property type="protein sequence ID" value="XP_050497795.1"/>
    <property type="gene ID" value="LOC126878968"/>
</dbReference>
<dbReference type="Proteomes" id="UP001652700">
    <property type="component" value="Unplaced"/>
</dbReference>
<evidence type="ECO:0000313" key="2">
    <source>
        <dbReference type="EnsemblMetazoa" id="XP_050497795.1"/>
    </source>
</evidence>
<reference evidence="2" key="1">
    <citation type="submission" date="2025-05" db="UniProtKB">
        <authorList>
            <consortium name="EnsemblMetazoa"/>
        </authorList>
    </citation>
    <scope>IDENTIFICATION</scope>
</reference>
<dbReference type="GeneID" id="126878968"/>
<accession>A0ABM5JIN7</accession>
<evidence type="ECO:0000256" key="1">
    <source>
        <dbReference type="SAM" id="MobiDB-lite"/>
    </source>
</evidence>